<comment type="subunit">
    <text evidence="1">Component of the NuA4 histone acetyltransferase complex.</text>
</comment>
<feature type="compositionally biased region" description="Polar residues" evidence="2">
    <location>
        <begin position="194"/>
        <end position="204"/>
    </location>
</feature>
<dbReference type="GO" id="GO:0006338">
    <property type="term" value="P:chromatin remodeling"/>
    <property type="evidence" value="ECO:0007669"/>
    <property type="project" value="UniProtKB-ARBA"/>
</dbReference>
<feature type="compositionally biased region" description="Polar residues" evidence="2">
    <location>
        <begin position="138"/>
        <end position="166"/>
    </location>
</feature>
<evidence type="ECO:0000313" key="5">
    <source>
        <dbReference type="Proteomes" id="UP000234585"/>
    </source>
</evidence>
<feature type="domain" description="Chromo" evidence="3">
    <location>
        <begin position="23"/>
        <end position="82"/>
    </location>
</feature>
<dbReference type="InterPro" id="IPR016197">
    <property type="entry name" value="Chromo-like_dom_sf"/>
</dbReference>
<feature type="region of interest" description="Disordered" evidence="2">
    <location>
        <begin position="1"/>
        <end position="23"/>
    </location>
</feature>
<dbReference type="OrthoDB" id="1918685at2759"/>
<feature type="region of interest" description="Disordered" evidence="2">
    <location>
        <begin position="99"/>
        <end position="399"/>
    </location>
</feature>
<feature type="compositionally biased region" description="Basic and acidic residues" evidence="2">
    <location>
        <begin position="206"/>
        <end position="216"/>
    </location>
</feature>
<feature type="compositionally biased region" description="Polar residues" evidence="2">
    <location>
        <begin position="613"/>
        <end position="626"/>
    </location>
</feature>
<dbReference type="Pfam" id="PF00385">
    <property type="entry name" value="Chromo"/>
    <property type="match status" value="1"/>
</dbReference>
<reference evidence="4 5" key="1">
    <citation type="submission" date="2017-12" db="EMBL/GenBank/DDBJ databases">
        <authorList>
            <consortium name="DOE Joint Genome Institute"/>
            <person name="Haridas S."/>
            <person name="Kjaerbolling I."/>
            <person name="Vesth T.C."/>
            <person name="Frisvad J.C."/>
            <person name="Nybo J.L."/>
            <person name="Theobald S."/>
            <person name="Kuo A."/>
            <person name="Bowyer P."/>
            <person name="Matsuda Y."/>
            <person name="Mondo S."/>
            <person name="Lyhne E.K."/>
            <person name="Kogle M.E."/>
            <person name="Clum A."/>
            <person name="Lipzen A."/>
            <person name="Salamov A."/>
            <person name="Ngan C.Y."/>
            <person name="Daum C."/>
            <person name="Chiniquy J."/>
            <person name="Barry K."/>
            <person name="LaButti K."/>
            <person name="Simmons B.A."/>
            <person name="Magnuson J.K."/>
            <person name="Mortensen U.H."/>
            <person name="Larsen T.O."/>
            <person name="Grigoriev I.V."/>
            <person name="Baker S.E."/>
            <person name="Andersen M.R."/>
            <person name="Nordberg H.P."/>
            <person name="Cantor M.N."/>
            <person name="Hua S.X."/>
        </authorList>
    </citation>
    <scope>NUCLEOTIDE SEQUENCE [LARGE SCALE GENOMIC DNA]</scope>
    <source>
        <strain evidence="4 5">CBS 102.13</strain>
    </source>
</reference>
<dbReference type="Proteomes" id="UP000234585">
    <property type="component" value="Unassembled WGS sequence"/>
</dbReference>
<evidence type="ECO:0000256" key="1">
    <source>
        <dbReference type="ARBA" id="ARBA00011353"/>
    </source>
</evidence>
<sequence>MTGKSDDEISLTSPTPSEQLSEYEVESILGELEAPDGHPQYLVKWRGYPIERCSWEPADSFNTPETLADWARTKRAIEEGRRQPFDIIRWENHVFALEEASQERKRKRAAKRQSLGLPRQPIGIVSNERRTSDVPLTGSHSDAASQRVTKATSSHDAQAALSSQPKPSKPALPPILFGNASEKRPQTARKAFNTDPNNRFSLSTRWRYEKAKRDEPPPNIDQLDLVPPSKWTPMSNPNAAKLGPYKARTTVESESLTEARRHPENDTTESPAGPSPSDSRRDTRRGDEVSYRPPIDADRSNRFRDSRLDTRRGDEISNWTSTDADRPDRFRDSRFDTRRNDVSDRAPMNADRPSRFRDPEFDTRRDDEISNWTPTDADRPDRFRNSRSDRPWEPSREPRGKYVISPNGVKRFLDPGDLLITMHYGPLKAPIGNVRLAGLSPYSRKNIMTCKRDGEVDLWFQYLCSLDEYDWLCLNSANQKYCTGSVHAYEDTESNLVKFADFLQHRNMVGIFASDRYPFNVVLVYPPSSTGFGFLSDGMQNDPQSPLHFVVRSTLGRIQKKIPSLREHQQSLQSPVDESISHERMSRITNTLIPHRMSWHNPSSQADLHRNSDSTAPLQTNLTQRVTSKRSQENTILAANTKSPAALHPPQDTNTPSNKPGSFFSPQDTNPPRDDPVAMSEPMELDSNTPGSPPSAEPVQSSLPPPASPPAVLPIRPTPPVARAPEPEAAVLQTTERPLPPVEGFDLSELFMTQFGITFKSLAAVNMASGSQSFYLMFPEGNETTQQEYQILKAFLDKNNAVVFSNHLPEDWKKFAVSKAGVIVFHESFVDYYTLPSFREILSGKFTLWNLSLATPLQYVRHKTHIQRIFPHGGVILMTEDFMLRQPRASLIILAWFNDFANKKFPGSWKMMLRPDIINWLSELPEPREPSEQGMWIAMCHYILQLSYTSSQRELDAEILAGDSDEYHESKVISPPFLPNYGSRSEDDSPDIPKGLSQEHRNTDHLAEFFAGWALVNSHVFRHFHIVTYLRPPERWSAWQHVDVKHGSKAFMTAFSIDYQRYDWIIKGKSGPPPSSSTDSRSTQRTPTTPQTPRPGGSHSWRSREGGDQGGDRDRDRRHPQNPSRPQYPQAYR</sequence>
<feature type="region of interest" description="Disordered" evidence="2">
    <location>
        <begin position="563"/>
        <end position="582"/>
    </location>
</feature>
<dbReference type="PROSITE" id="PS50013">
    <property type="entry name" value="CHROMO_2"/>
    <property type="match status" value="1"/>
</dbReference>
<feature type="compositionally biased region" description="Basic and acidic residues" evidence="2">
    <location>
        <begin position="1102"/>
        <end position="1119"/>
    </location>
</feature>
<gene>
    <name evidence="4" type="ORF">BDW47DRAFT_115275</name>
</gene>
<feature type="compositionally biased region" description="Low complexity" evidence="2">
    <location>
        <begin position="1076"/>
        <end position="1098"/>
    </location>
</feature>
<proteinExistence type="predicted"/>
<name>A0A2I2FLP7_ASPCN</name>
<dbReference type="Gene3D" id="2.40.50.40">
    <property type="match status" value="1"/>
</dbReference>
<feature type="compositionally biased region" description="Basic and acidic residues" evidence="2">
    <location>
        <begin position="376"/>
        <end position="399"/>
    </location>
</feature>
<feature type="compositionally biased region" description="Pro residues" evidence="2">
    <location>
        <begin position="703"/>
        <end position="722"/>
    </location>
</feature>
<evidence type="ECO:0000256" key="2">
    <source>
        <dbReference type="SAM" id="MobiDB-lite"/>
    </source>
</evidence>
<organism evidence="4 5">
    <name type="scientific">Aspergillus candidus</name>
    <dbReference type="NCBI Taxonomy" id="41067"/>
    <lineage>
        <taxon>Eukaryota</taxon>
        <taxon>Fungi</taxon>
        <taxon>Dikarya</taxon>
        <taxon>Ascomycota</taxon>
        <taxon>Pezizomycotina</taxon>
        <taxon>Eurotiomycetes</taxon>
        <taxon>Eurotiomycetidae</taxon>
        <taxon>Eurotiales</taxon>
        <taxon>Aspergillaceae</taxon>
        <taxon>Aspergillus</taxon>
        <taxon>Aspergillus subgen. Circumdati</taxon>
    </lineage>
</organism>
<dbReference type="EMBL" id="KZ559120">
    <property type="protein sequence ID" value="PLB41549.1"/>
    <property type="molecule type" value="Genomic_DNA"/>
</dbReference>
<protein>
    <recommendedName>
        <fullName evidence="3">Chromo domain-containing protein</fullName>
    </recommendedName>
</protein>
<dbReference type="SMART" id="SM00298">
    <property type="entry name" value="CHROMO"/>
    <property type="match status" value="1"/>
</dbReference>
<feature type="compositionally biased region" description="Basic and acidic residues" evidence="2">
    <location>
        <begin position="352"/>
        <end position="368"/>
    </location>
</feature>
<feature type="compositionally biased region" description="Polar residues" evidence="2">
    <location>
        <begin position="633"/>
        <end position="643"/>
    </location>
</feature>
<dbReference type="InterPro" id="IPR000953">
    <property type="entry name" value="Chromo/chromo_shadow_dom"/>
</dbReference>
<feature type="region of interest" description="Disordered" evidence="2">
    <location>
        <begin position="597"/>
        <end position="734"/>
    </location>
</feature>
<feature type="region of interest" description="Disordered" evidence="2">
    <location>
        <begin position="974"/>
        <end position="998"/>
    </location>
</feature>
<dbReference type="CDD" id="cd18966">
    <property type="entry name" value="chromodomain"/>
    <property type="match status" value="1"/>
</dbReference>
<dbReference type="AlphaFoldDB" id="A0A2I2FLP7"/>
<feature type="region of interest" description="Disordered" evidence="2">
    <location>
        <begin position="1068"/>
        <end position="1133"/>
    </location>
</feature>
<feature type="compositionally biased region" description="Basic and acidic residues" evidence="2">
    <location>
        <begin position="278"/>
        <end position="315"/>
    </location>
</feature>
<dbReference type="SUPFAM" id="SSF54160">
    <property type="entry name" value="Chromo domain-like"/>
    <property type="match status" value="1"/>
</dbReference>
<dbReference type="STRING" id="41067.A0A2I2FLP7"/>
<evidence type="ECO:0000313" key="4">
    <source>
        <dbReference type="EMBL" id="PLB41549.1"/>
    </source>
</evidence>
<dbReference type="RefSeq" id="XP_024675561.1">
    <property type="nucleotide sequence ID" value="XM_024814780.1"/>
</dbReference>
<keyword evidence="5" id="KW-1185">Reference proteome</keyword>
<dbReference type="InterPro" id="IPR023780">
    <property type="entry name" value="Chromo_domain"/>
</dbReference>
<feature type="compositionally biased region" description="Polar residues" evidence="2">
    <location>
        <begin position="10"/>
        <end position="20"/>
    </location>
</feature>
<feature type="compositionally biased region" description="Basic and acidic residues" evidence="2">
    <location>
        <begin position="323"/>
        <end position="344"/>
    </location>
</feature>
<dbReference type="GeneID" id="36521940"/>
<feature type="compositionally biased region" description="Polar residues" evidence="2">
    <location>
        <begin position="651"/>
        <end position="670"/>
    </location>
</feature>
<accession>A0A2I2FLP7</accession>
<evidence type="ECO:0000259" key="3">
    <source>
        <dbReference type="PROSITE" id="PS50013"/>
    </source>
</evidence>